<keyword evidence="3" id="KW-0482">Metalloprotease</keyword>
<dbReference type="EC" id="3.4.-.-" evidence="3"/>
<dbReference type="PANTHER" id="PTHR39430">
    <property type="entry name" value="MEMBRANE-ASSOCIATED PROTEASE-RELATED"/>
    <property type="match status" value="1"/>
</dbReference>
<evidence type="ECO:0000313" key="3">
    <source>
        <dbReference type="EMBL" id="WGZ92107.1"/>
    </source>
</evidence>
<dbReference type="GO" id="GO:0008237">
    <property type="term" value="F:metallopeptidase activity"/>
    <property type="evidence" value="ECO:0007669"/>
    <property type="project" value="UniProtKB-KW"/>
</dbReference>
<dbReference type="InterPro" id="IPR003675">
    <property type="entry name" value="Rce1/LyrA-like_dom"/>
</dbReference>
<dbReference type="GO" id="GO:0080120">
    <property type="term" value="P:CAAX-box protein maturation"/>
    <property type="evidence" value="ECO:0007669"/>
    <property type="project" value="UniProtKB-ARBA"/>
</dbReference>
<feature type="transmembrane region" description="Helical" evidence="1">
    <location>
        <begin position="17"/>
        <end position="41"/>
    </location>
</feature>
<dbReference type="PANTHER" id="PTHR39430:SF1">
    <property type="entry name" value="PROTEASE"/>
    <property type="match status" value="1"/>
</dbReference>
<keyword evidence="1" id="KW-0472">Membrane</keyword>
<keyword evidence="1" id="KW-0812">Transmembrane</keyword>
<feature type="transmembrane region" description="Helical" evidence="1">
    <location>
        <begin position="142"/>
        <end position="162"/>
    </location>
</feature>
<name>A0AA95H781_9GAMM</name>
<dbReference type="AlphaFoldDB" id="A0AA95H781"/>
<keyword evidence="3" id="KW-0378">Hydrolase</keyword>
<dbReference type="Pfam" id="PF02517">
    <property type="entry name" value="Rce1-like"/>
    <property type="match status" value="1"/>
</dbReference>
<evidence type="ECO:0000259" key="2">
    <source>
        <dbReference type="Pfam" id="PF02517"/>
    </source>
</evidence>
<feature type="transmembrane region" description="Helical" evidence="1">
    <location>
        <begin position="205"/>
        <end position="226"/>
    </location>
</feature>
<feature type="transmembrane region" description="Helical" evidence="1">
    <location>
        <begin position="66"/>
        <end position="90"/>
    </location>
</feature>
<proteinExistence type="predicted"/>
<feature type="transmembrane region" description="Helical" evidence="1">
    <location>
        <begin position="110"/>
        <end position="130"/>
    </location>
</feature>
<feature type="domain" description="CAAX prenyl protease 2/Lysostaphin resistance protein A-like" evidence="2">
    <location>
        <begin position="148"/>
        <end position="243"/>
    </location>
</feature>
<keyword evidence="1" id="KW-1133">Transmembrane helix</keyword>
<dbReference type="KEGG" id="tdu:QJT80_06395"/>
<sequence length="297" mass="33660">MSYLQQALKGKNEWWRYLLSICVILFFWQLLGSIPAVILVLKIMTDDNPATDFDQATLQFSGVDPIISYLVLSFSFIALLVGLYIAVRFIHQRAFLSLVRDAERINWSRFLQGFGVYIGLMLILSLVNYLSSPDNYNFTFDAKQFFIFLPLALILTPIQASTEELLFRGYLMQTFGLASQNKWLAAIVSGILFMLPHLLNPEAKLDPVIMPFTYFWLGFFLAVVTLKDDALELAMGAHSANNLYTFLFSNYEGSAVQSPSIFTETSIDPLGSLISLLFVSAAFYVIIFYLLPKRHTA</sequence>
<reference evidence="3" key="2">
    <citation type="submission" date="2023-04" db="EMBL/GenBank/DDBJ databases">
        <authorList>
            <person name="Beletskiy A.V."/>
            <person name="Mardanov A.V."/>
            <person name="Ravin N.V."/>
        </authorList>
    </citation>
    <scope>NUCLEOTIDE SEQUENCE</scope>
    <source>
        <strain evidence="3">GKL-01</strain>
    </source>
</reference>
<protein>
    <submittedName>
        <fullName evidence="3">CPBP family intramembrane metalloprotease</fullName>
        <ecNumber evidence="3">3.4.-.-</ecNumber>
    </submittedName>
</protein>
<dbReference type="GO" id="GO:0004175">
    <property type="term" value="F:endopeptidase activity"/>
    <property type="evidence" value="ECO:0007669"/>
    <property type="project" value="UniProtKB-ARBA"/>
</dbReference>
<gene>
    <name evidence="3" type="ORF">QJT80_06395</name>
</gene>
<feature type="transmembrane region" description="Helical" evidence="1">
    <location>
        <begin position="271"/>
        <end position="291"/>
    </location>
</feature>
<accession>A0AA95H781</accession>
<feature type="transmembrane region" description="Helical" evidence="1">
    <location>
        <begin position="183"/>
        <end position="199"/>
    </location>
</feature>
<keyword evidence="3" id="KW-0645">Protease</keyword>
<evidence type="ECO:0000256" key="1">
    <source>
        <dbReference type="SAM" id="Phobius"/>
    </source>
</evidence>
<reference evidence="3" key="1">
    <citation type="journal article" date="2023" name="Int. J. Mol. Sci.">
        <title>Metagenomics Revealed a New Genus 'Candidatus Thiocaldithrix dubininis' gen. nov., sp. nov. and a New Species 'Candidatus Thiothrix putei' sp. nov. in the Family Thiotrichaceae, Some Members of Which Have Traits of Both Na+- and H+-Motive Energetics.</title>
        <authorList>
            <person name="Ravin N.V."/>
            <person name="Muntyan M.S."/>
            <person name="Smolyakov D.D."/>
            <person name="Rudenko T.S."/>
            <person name="Beletsky A.V."/>
            <person name="Mardanov A.V."/>
            <person name="Grabovich M.Y."/>
        </authorList>
    </citation>
    <scope>NUCLEOTIDE SEQUENCE</scope>
    <source>
        <strain evidence="3">GKL-01</strain>
    </source>
</reference>
<dbReference type="EMBL" id="CP124755">
    <property type="protein sequence ID" value="WGZ92107.1"/>
    <property type="molecule type" value="Genomic_DNA"/>
</dbReference>
<organism evidence="3">
    <name type="scientific">Candidatus Thiocaldithrix dubininis</name>
    <dbReference type="NCBI Taxonomy" id="3080823"/>
    <lineage>
        <taxon>Bacteria</taxon>
        <taxon>Pseudomonadati</taxon>
        <taxon>Pseudomonadota</taxon>
        <taxon>Gammaproteobacteria</taxon>
        <taxon>Thiotrichales</taxon>
        <taxon>Thiotrichaceae</taxon>
        <taxon>Candidatus Thiocaldithrix</taxon>
    </lineage>
</organism>
<dbReference type="Proteomes" id="UP001300672">
    <property type="component" value="Chromosome"/>
</dbReference>